<reference evidence="2 3" key="1">
    <citation type="submission" date="2023-08" db="EMBL/GenBank/DDBJ databases">
        <title>Black Yeasts Isolated from many extreme environments.</title>
        <authorList>
            <person name="Coleine C."/>
            <person name="Stajich J.E."/>
            <person name="Selbmann L."/>
        </authorList>
    </citation>
    <scope>NUCLEOTIDE SEQUENCE [LARGE SCALE GENOMIC DNA]</scope>
    <source>
        <strain evidence="2 3">CCFEE 6328</strain>
    </source>
</reference>
<name>A0ABR0JBN0_9EURO</name>
<dbReference type="InterPro" id="IPR050312">
    <property type="entry name" value="IolE/XylAMocC-like"/>
</dbReference>
<dbReference type="SUPFAM" id="SSF51658">
    <property type="entry name" value="Xylose isomerase-like"/>
    <property type="match status" value="1"/>
</dbReference>
<sequence length="289" mass="32502">MHYEGRLDTRSHQAAIQDLHSWIRIAHILGTDLIQIPSSFLPPSKCTGSRDILVAELREAADIGLRSTPPIRFAYEALAWGTHIDTWDAAWSIVLEVDRPNFGTCIDTFNLAGRVSADPASSTGLTPNAFEDVQRSIAQIRSALSLAIDKVFYVEVCDGERMETPLVPGHEWYNPEQPPRMSWSRNARLFPFEKPGYLPVLEILEAVCEAGYTGHISFELFSRTANQPEEAVPEQHAQRAAIAWKKLTQYMRWDSPHAVVEDGCRTSALTDAVMNNQTHQDREYSSPRL</sequence>
<dbReference type="PANTHER" id="PTHR12110">
    <property type="entry name" value="HYDROXYPYRUVATE ISOMERASE"/>
    <property type="match status" value="1"/>
</dbReference>
<dbReference type="Pfam" id="PF01261">
    <property type="entry name" value="AP_endonuc_2"/>
    <property type="match status" value="1"/>
</dbReference>
<proteinExistence type="predicted"/>
<protein>
    <recommendedName>
        <fullName evidence="1">Xylose isomerase-like TIM barrel domain-containing protein</fullName>
    </recommendedName>
</protein>
<gene>
    <name evidence="2" type="ORF">LTR69_005875</name>
</gene>
<dbReference type="Gene3D" id="3.20.20.150">
    <property type="entry name" value="Divalent-metal-dependent TIM barrel enzymes"/>
    <property type="match status" value="1"/>
</dbReference>
<keyword evidence="3" id="KW-1185">Reference proteome</keyword>
<organism evidence="2 3">
    <name type="scientific">Exophiala sideris</name>
    <dbReference type="NCBI Taxonomy" id="1016849"/>
    <lineage>
        <taxon>Eukaryota</taxon>
        <taxon>Fungi</taxon>
        <taxon>Dikarya</taxon>
        <taxon>Ascomycota</taxon>
        <taxon>Pezizomycotina</taxon>
        <taxon>Eurotiomycetes</taxon>
        <taxon>Chaetothyriomycetidae</taxon>
        <taxon>Chaetothyriales</taxon>
        <taxon>Herpotrichiellaceae</taxon>
        <taxon>Exophiala</taxon>
    </lineage>
</organism>
<dbReference type="InterPro" id="IPR013022">
    <property type="entry name" value="Xyl_isomerase-like_TIM-brl"/>
</dbReference>
<evidence type="ECO:0000259" key="1">
    <source>
        <dbReference type="Pfam" id="PF01261"/>
    </source>
</evidence>
<dbReference type="InterPro" id="IPR036237">
    <property type="entry name" value="Xyl_isomerase-like_sf"/>
</dbReference>
<accession>A0ABR0JBN0</accession>
<feature type="domain" description="Xylose isomerase-like TIM barrel" evidence="1">
    <location>
        <begin position="7"/>
        <end position="234"/>
    </location>
</feature>
<dbReference type="Proteomes" id="UP001345691">
    <property type="component" value="Unassembled WGS sequence"/>
</dbReference>
<evidence type="ECO:0000313" key="3">
    <source>
        <dbReference type="Proteomes" id="UP001345691"/>
    </source>
</evidence>
<comment type="caution">
    <text evidence="2">The sequence shown here is derived from an EMBL/GenBank/DDBJ whole genome shotgun (WGS) entry which is preliminary data.</text>
</comment>
<dbReference type="EMBL" id="JAVRRF010000011">
    <property type="protein sequence ID" value="KAK5060558.1"/>
    <property type="molecule type" value="Genomic_DNA"/>
</dbReference>
<evidence type="ECO:0000313" key="2">
    <source>
        <dbReference type="EMBL" id="KAK5060558.1"/>
    </source>
</evidence>
<dbReference type="PANTHER" id="PTHR12110:SF21">
    <property type="entry name" value="XYLOSE ISOMERASE-LIKE TIM BARREL DOMAIN-CONTAINING PROTEIN"/>
    <property type="match status" value="1"/>
</dbReference>